<sequence length="193" mass="20301">VVDKCGANPVTIDFWRSDGGNITVYGSAGTAVSDDAGGGATNQSSITAGTSRNMKLEISSLGDQSINPTWFTVELWNKTQVQDVRLTAVSAGLTVEEMGKALPGFASVANSTTTSYVELFKVSGLPDEGAVATLTLTIEASSSYAIDYTAVYVDAYSEQAFSDIDGSFVTGIEDTDGNAKYGDQYVDFDFCIT</sequence>
<reference evidence="1" key="1">
    <citation type="journal article" date="2014" name="Front. Microbiol.">
        <title>High frequency of phylogenetically diverse reductive dehalogenase-homologous genes in deep subseafloor sedimentary metagenomes.</title>
        <authorList>
            <person name="Kawai M."/>
            <person name="Futagami T."/>
            <person name="Toyoda A."/>
            <person name="Takaki Y."/>
            <person name="Nishi S."/>
            <person name="Hori S."/>
            <person name="Arai W."/>
            <person name="Tsubouchi T."/>
            <person name="Morono Y."/>
            <person name="Uchiyama I."/>
            <person name="Ito T."/>
            <person name="Fujiyama A."/>
            <person name="Inagaki F."/>
            <person name="Takami H."/>
        </authorList>
    </citation>
    <scope>NUCLEOTIDE SEQUENCE</scope>
    <source>
        <strain evidence="1">Expedition CK06-06</strain>
    </source>
</reference>
<feature type="non-terminal residue" evidence="1">
    <location>
        <position position="1"/>
    </location>
</feature>
<comment type="caution">
    <text evidence="1">The sequence shown here is derived from an EMBL/GenBank/DDBJ whole genome shotgun (WGS) entry which is preliminary data.</text>
</comment>
<dbReference type="EMBL" id="BARS01049256">
    <property type="protein sequence ID" value="GAG30967.1"/>
    <property type="molecule type" value="Genomic_DNA"/>
</dbReference>
<protein>
    <submittedName>
        <fullName evidence="1">Uncharacterized protein</fullName>
    </submittedName>
</protein>
<accession>X0X6H1</accession>
<name>X0X6H1_9ZZZZ</name>
<proteinExistence type="predicted"/>
<evidence type="ECO:0000313" key="1">
    <source>
        <dbReference type="EMBL" id="GAG30967.1"/>
    </source>
</evidence>
<gene>
    <name evidence="1" type="ORF">S01H1_73699</name>
</gene>
<organism evidence="1">
    <name type="scientific">marine sediment metagenome</name>
    <dbReference type="NCBI Taxonomy" id="412755"/>
    <lineage>
        <taxon>unclassified sequences</taxon>
        <taxon>metagenomes</taxon>
        <taxon>ecological metagenomes</taxon>
    </lineage>
</organism>
<dbReference type="AlphaFoldDB" id="X0X6H1"/>